<comment type="caution">
    <text evidence="1">The sequence shown here is derived from an EMBL/GenBank/DDBJ whole genome shotgun (WGS) entry which is preliminary data.</text>
</comment>
<accession>A0A8X6XXW5</accession>
<gene>
    <name evidence="1" type="ORF">TNIN_385731</name>
</gene>
<sequence>MQMKRFVVRLGTGSSGVLFLVSGQGRDPHRVTGGDLLRRMTRLWVRRSQLLDDPQWPGAEEDEVICVHPLAEPPTGNLVRKWIRNPVRF</sequence>
<dbReference type="AlphaFoldDB" id="A0A8X6XXW5"/>
<evidence type="ECO:0000313" key="2">
    <source>
        <dbReference type="Proteomes" id="UP000886998"/>
    </source>
</evidence>
<organism evidence="1 2">
    <name type="scientific">Trichonephila inaurata madagascariensis</name>
    <dbReference type="NCBI Taxonomy" id="2747483"/>
    <lineage>
        <taxon>Eukaryota</taxon>
        <taxon>Metazoa</taxon>
        <taxon>Ecdysozoa</taxon>
        <taxon>Arthropoda</taxon>
        <taxon>Chelicerata</taxon>
        <taxon>Arachnida</taxon>
        <taxon>Araneae</taxon>
        <taxon>Araneomorphae</taxon>
        <taxon>Entelegynae</taxon>
        <taxon>Araneoidea</taxon>
        <taxon>Nephilidae</taxon>
        <taxon>Trichonephila</taxon>
        <taxon>Trichonephila inaurata</taxon>
    </lineage>
</organism>
<dbReference type="EMBL" id="BMAV01013277">
    <property type="protein sequence ID" value="GFY60762.1"/>
    <property type="molecule type" value="Genomic_DNA"/>
</dbReference>
<dbReference type="OrthoDB" id="10269271at2759"/>
<proteinExistence type="predicted"/>
<reference evidence="1" key="1">
    <citation type="submission" date="2020-08" db="EMBL/GenBank/DDBJ databases">
        <title>Multicomponent nature underlies the extraordinary mechanical properties of spider dragline silk.</title>
        <authorList>
            <person name="Kono N."/>
            <person name="Nakamura H."/>
            <person name="Mori M."/>
            <person name="Yoshida Y."/>
            <person name="Ohtoshi R."/>
            <person name="Malay A.D."/>
            <person name="Moran D.A.P."/>
            <person name="Tomita M."/>
            <person name="Numata K."/>
            <person name="Arakawa K."/>
        </authorList>
    </citation>
    <scope>NUCLEOTIDE SEQUENCE</scope>
</reference>
<protein>
    <submittedName>
        <fullName evidence="1">Uncharacterized protein</fullName>
    </submittedName>
</protein>
<evidence type="ECO:0000313" key="1">
    <source>
        <dbReference type="EMBL" id="GFY60762.1"/>
    </source>
</evidence>
<dbReference type="Proteomes" id="UP000886998">
    <property type="component" value="Unassembled WGS sequence"/>
</dbReference>
<name>A0A8X6XXW5_9ARAC</name>
<keyword evidence="2" id="KW-1185">Reference proteome</keyword>